<reference evidence="2" key="2">
    <citation type="journal article" date="2020" name="Nat. Commun.">
        <title>Large-scale genome sequencing of mycorrhizal fungi provides insights into the early evolution of symbiotic traits.</title>
        <authorList>
            <person name="Miyauchi S."/>
            <person name="Kiss E."/>
            <person name="Kuo A."/>
            <person name="Drula E."/>
            <person name="Kohler A."/>
            <person name="Sanchez-Garcia M."/>
            <person name="Morin E."/>
            <person name="Andreopoulos B."/>
            <person name="Barry K.W."/>
            <person name="Bonito G."/>
            <person name="Buee M."/>
            <person name="Carver A."/>
            <person name="Chen C."/>
            <person name="Cichocki N."/>
            <person name="Clum A."/>
            <person name="Culley D."/>
            <person name="Crous P.W."/>
            <person name="Fauchery L."/>
            <person name="Girlanda M."/>
            <person name="Hayes R.D."/>
            <person name="Keri Z."/>
            <person name="LaButti K."/>
            <person name="Lipzen A."/>
            <person name="Lombard V."/>
            <person name="Magnuson J."/>
            <person name="Maillard F."/>
            <person name="Murat C."/>
            <person name="Nolan M."/>
            <person name="Ohm R.A."/>
            <person name="Pangilinan J."/>
            <person name="Pereira M.F."/>
            <person name="Perotto S."/>
            <person name="Peter M."/>
            <person name="Pfister S."/>
            <person name="Riley R."/>
            <person name="Sitrit Y."/>
            <person name="Stielow J.B."/>
            <person name="Szollosi G."/>
            <person name="Zifcakova L."/>
            <person name="Stursova M."/>
            <person name="Spatafora J.W."/>
            <person name="Tedersoo L."/>
            <person name="Vaario L.M."/>
            <person name="Yamada A."/>
            <person name="Yan M."/>
            <person name="Wang P."/>
            <person name="Xu J."/>
            <person name="Bruns T."/>
            <person name="Baldrian P."/>
            <person name="Vilgalys R."/>
            <person name="Dunand C."/>
            <person name="Henrissat B."/>
            <person name="Grigoriev I.V."/>
            <person name="Hibbett D."/>
            <person name="Nagy L.G."/>
            <person name="Martin F.M."/>
        </authorList>
    </citation>
    <scope>NUCLEOTIDE SEQUENCE</scope>
    <source>
        <strain evidence="2">BED1</strain>
    </source>
</reference>
<sequence>MRMISLRPAVLYWNACLSCSDAQKIRIWGTVLWIDVGSDVGWVGIMPVSSMTPRRHCSLLSKRSRRVHPECWLSRLPPQVSPRRIVDYAWSPRMTSSLCCCSRAIMNRQQSC</sequence>
<name>A0AAD4GFC2_BOLED</name>
<proteinExistence type="predicted"/>
<dbReference type="Proteomes" id="UP001194468">
    <property type="component" value="Unassembled WGS sequence"/>
</dbReference>
<keyword evidence="3" id="KW-1185">Reference proteome</keyword>
<reference evidence="2" key="1">
    <citation type="submission" date="2019-10" db="EMBL/GenBank/DDBJ databases">
        <authorList>
            <consortium name="DOE Joint Genome Institute"/>
            <person name="Kuo A."/>
            <person name="Miyauchi S."/>
            <person name="Kiss E."/>
            <person name="Drula E."/>
            <person name="Kohler A."/>
            <person name="Sanchez-Garcia M."/>
            <person name="Andreopoulos B."/>
            <person name="Barry K.W."/>
            <person name="Bonito G."/>
            <person name="Buee M."/>
            <person name="Carver A."/>
            <person name="Chen C."/>
            <person name="Cichocki N."/>
            <person name="Clum A."/>
            <person name="Culley D."/>
            <person name="Crous P.W."/>
            <person name="Fauchery L."/>
            <person name="Girlanda M."/>
            <person name="Hayes R."/>
            <person name="Keri Z."/>
            <person name="LaButti K."/>
            <person name="Lipzen A."/>
            <person name="Lombard V."/>
            <person name="Magnuson J."/>
            <person name="Maillard F."/>
            <person name="Morin E."/>
            <person name="Murat C."/>
            <person name="Nolan M."/>
            <person name="Ohm R."/>
            <person name="Pangilinan J."/>
            <person name="Pereira M."/>
            <person name="Perotto S."/>
            <person name="Peter M."/>
            <person name="Riley R."/>
            <person name="Sitrit Y."/>
            <person name="Stielow B."/>
            <person name="Szollosi G."/>
            <person name="Zifcakova L."/>
            <person name="Stursova M."/>
            <person name="Spatafora J.W."/>
            <person name="Tedersoo L."/>
            <person name="Vaario L.-M."/>
            <person name="Yamada A."/>
            <person name="Yan M."/>
            <person name="Wang P."/>
            <person name="Xu J."/>
            <person name="Bruns T."/>
            <person name="Baldrian P."/>
            <person name="Vilgalys R."/>
            <person name="Henrissat B."/>
            <person name="Grigoriev I.V."/>
            <person name="Hibbett D."/>
            <person name="Nagy L.G."/>
            <person name="Martin F.M."/>
        </authorList>
    </citation>
    <scope>NUCLEOTIDE SEQUENCE</scope>
    <source>
        <strain evidence="2">BED1</strain>
    </source>
</reference>
<evidence type="ECO:0000313" key="2">
    <source>
        <dbReference type="EMBL" id="KAF8440552.1"/>
    </source>
</evidence>
<dbReference type="EMBL" id="WHUW01000012">
    <property type="protein sequence ID" value="KAF8440552.1"/>
    <property type="molecule type" value="Genomic_DNA"/>
</dbReference>
<organism evidence="2 3">
    <name type="scientific">Boletus edulis BED1</name>
    <dbReference type="NCBI Taxonomy" id="1328754"/>
    <lineage>
        <taxon>Eukaryota</taxon>
        <taxon>Fungi</taxon>
        <taxon>Dikarya</taxon>
        <taxon>Basidiomycota</taxon>
        <taxon>Agaricomycotina</taxon>
        <taxon>Agaricomycetes</taxon>
        <taxon>Agaricomycetidae</taxon>
        <taxon>Boletales</taxon>
        <taxon>Boletineae</taxon>
        <taxon>Boletaceae</taxon>
        <taxon>Boletoideae</taxon>
        <taxon>Boletus</taxon>
    </lineage>
</organism>
<gene>
    <name evidence="2" type="ORF">L210DRAFT_3539951</name>
    <name evidence="1" type="ORF">L210DRAFT_3565960</name>
</gene>
<evidence type="ECO:0000313" key="1">
    <source>
        <dbReference type="EMBL" id="KAF8426496.1"/>
    </source>
</evidence>
<protein>
    <submittedName>
        <fullName evidence="2">Uncharacterized protein</fullName>
    </submittedName>
</protein>
<evidence type="ECO:0000313" key="3">
    <source>
        <dbReference type="Proteomes" id="UP001194468"/>
    </source>
</evidence>
<comment type="caution">
    <text evidence="2">The sequence shown here is derived from an EMBL/GenBank/DDBJ whole genome shotgun (WGS) entry which is preliminary data.</text>
</comment>
<dbReference type="AlphaFoldDB" id="A0AAD4GFC2"/>
<dbReference type="EMBL" id="WHUW01000086">
    <property type="protein sequence ID" value="KAF8426496.1"/>
    <property type="molecule type" value="Genomic_DNA"/>
</dbReference>
<accession>A0AAD4GFC2</accession>